<reference evidence="3" key="2">
    <citation type="journal article" date="2017" name="Nat. Plants">
        <title>The Aegilops tauschii genome reveals multiple impacts of transposons.</title>
        <authorList>
            <person name="Zhao G."/>
            <person name="Zou C."/>
            <person name="Li K."/>
            <person name="Wang K."/>
            <person name="Li T."/>
            <person name="Gao L."/>
            <person name="Zhang X."/>
            <person name="Wang H."/>
            <person name="Yang Z."/>
            <person name="Liu X."/>
            <person name="Jiang W."/>
            <person name="Mao L."/>
            <person name="Kong X."/>
            <person name="Jiao Y."/>
            <person name="Jia J."/>
        </authorList>
    </citation>
    <scope>NUCLEOTIDE SEQUENCE [LARGE SCALE GENOMIC DNA]</scope>
    <source>
        <strain evidence="3">cv. AL8/78</strain>
    </source>
</reference>
<proteinExistence type="predicted"/>
<dbReference type="Pfam" id="PF14223">
    <property type="entry name" value="Retrotran_gag_2"/>
    <property type="match status" value="1"/>
</dbReference>
<reference evidence="2" key="4">
    <citation type="submission" date="2019-03" db="UniProtKB">
        <authorList>
            <consortium name="EnsemblPlants"/>
        </authorList>
    </citation>
    <scope>IDENTIFICATION</scope>
</reference>
<name>A0A452ZWA3_AEGTS</name>
<dbReference type="Gramene" id="AET1Gv20947800.2">
    <property type="protein sequence ID" value="AET1Gv20947800.2"/>
    <property type="gene ID" value="AET1Gv20947800"/>
</dbReference>
<reference evidence="2" key="5">
    <citation type="journal article" date="2021" name="G3 (Bethesda)">
        <title>Aegilops tauschii genome assembly Aet v5.0 features greater sequence contiguity and improved annotation.</title>
        <authorList>
            <person name="Wang L."/>
            <person name="Zhu T."/>
            <person name="Rodriguez J.C."/>
            <person name="Deal K.R."/>
            <person name="Dubcovsky J."/>
            <person name="McGuire P.E."/>
            <person name="Lux T."/>
            <person name="Spannagl M."/>
            <person name="Mayer K.F.X."/>
            <person name="Baldrich P."/>
            <person name="Meyers B.C."/>
            <person name="Huo N."/>
            <person name="Gu Y.Q."/>
            <person name="Zhou H."/>
            <person name="Devos K.M."/>
            <person name="Bennetzen J.L."/>
            <person name="Unver T."/>
            <person name="Budak H."/>
            <person name="Gulick P.J."/>
            <person name="Galiba G."/>
            <person name="Kalapos B."/>
            <person name="Nelson D.R."/>
            <person name="Li P."/>
            <person name="You F.M."/>
            <person name="Luo M.C."/>
            <person name="Dvorak J."/>
        </authorList>
    </citation>
    <scope>NUCLEOTIDE SEQUENCE [LARGE SCALE GENOMIC DNA]</scope>
    <source>
        <strain evidence="2">cv. AL8/78</strain>
    </source>
</reference>
<evidence type="ECO:0000256" key="1">
    <source>
        <dbReference type="SAM" id="MobiDB-lite"/>
    </source>
</evidence>
<dbReference type="Proteomes" id="UP000015105">
    <property type="component" value="Chromosome 1D"/>
</dbReference>
<reference evidence="2" key="3">
    <citation type="journal article" date="2017" name="Nature">
        <title>Genome sequence of the progenitor of the wheat D genome Aegilops tauschii.</title>
        <authorList>
            <person name="Luo M.C."/>
            <person name="Gu Y.Q."/>
            <person name="Puiu D."/>
            <person name="Wang H."/>
            <person name="Twardziok S.O."/>
            <person name="Deal K.R."/>
            <person name="Huo N."/>
            <person name="Zhu T."/>
            <person name="Wang L."/>
            <person name="Wang Y."/>
            <person name="McGuire P.E."/>
            <person name="Liu S."/>
            <person name="Long H."/>
            <person name="Ramasamy R.K."/>
            <person name="Rodriguez J.C."/>
            <person name="Van S.L."/>
            <person name="Yuan L."/>
            <person name="Wang Z."/>
            <person name="Xia Z."/>
            <person name="Xiao L."/>
            <person name="Anderson O.D."/>
            <person name="Ouyang S."/>
            <person name="Liang Y."/>
            <person name="Zimin A.V."/>
            <person name="Pertea G."/>
            <person name="Qi P."/>
            <person name="Bennetzen J.L."/>
            <person name="Dai X."/>
            <person name="Dawson M.W."/>
            <person name="Muller H.G."/>
            <person name="Kugler K."/>
            <person name="Rivarola-Duarte L."/>
            <person name="Spannagl M."/>
            <person name="Mayer K.F.X."/>
            <person name="Lu F.H."/>
            <person name="Bevan M.W."/>
            <person name="Leroy P."/>
            <person name="Li P."/>
            <person name="You F.M."/>
            <person name="Sun Q."/>
            <person name="Liu Z."/>
            <person name="Lyons E."/>
            <person name="Wicker T."/>
            <person name="Salzberg S.L."/>
            <person name="Devos K.M."/>
            <person name="Dvorak J."/>
        </authorList>
    </citation>
    <scope>NUCLEOTIDE SEQUENCE [LARGE SCALE GENOMIC DNA]</scope>
    <source>
        <strain evidence="2">cv. AL8/78</strain>
    </source>
</reference>
<sequence>MFSSQSLSRVNNIRTALINAQKGNQSVASYFASLRGLADELATAGKPIQDDELISYILHGLDVDYQPLVSALDARVTPVTLDELFAMLSNFDQRMAQFHSSSGGFKSSANAASRGRGGGSRSRGSPRNKGGQEETATLAAPPTLATAAPPTPSLAAAAAPASPVLMRPAARSVASLGTQPRTTGTATMKMTTPPKTRTRL</sequence>
<evidence type="ECO:0000313" key="2">
    <source>
        <dbReference type="EnsemblPlants" id="AET1Gv20947800.2"/>
    </source>
</evidence>
<reference evidence="3" key="1">
    <citation type="journal article" date="2014" name="Science">
        <title>Ancient hybridizations among the ancestral genomes of bread wheat.</title>
        <authorList>
            <consortium name="International Wheat Genome Sequencing Consortium,"/>
            <person name="Marcussen T."/>
            <person name="Sandve S.R."/>
            <person name="Heier L."/>
            <person name="Spannagl M."/>
            <person name="Pfeifer M."/>
            <person name="Jakobsen K.S."/>
            <person name="Wulff B.B."/>
            <person name="Steuernagel B."/>
            <person name="Mayer K.F."/>
            <person name="Olsen O.A."/>
        </authorList>
    </citation>
    <scope>NUCLEOTIDE SEQUENCE [LARGE SCALE GENOMIC DNA]</scope>
    <source>
        <strain evidence="3">cv. AL8/78</strain>
    </source>
</reference>
<feature type="compositionally biased region" description="Low complexity" evidence="1">
    <location>
        <begin position="180"/>
        <end position="200"/>
    </location>
</feature>
<keyword evidence="3" id="KW-1185">Reference proteome</keyword>
<accession>A0A452ZWA3</accession>
<organism evidence="2 3">
    <name type="scientific">Aegilops tauschii subsp. strangulata</name>
    <name type="common">Goatgrass</name>
    <dbReference type="NCBI Taxonomy" id="200361"/>
    <lineage>
        <taxon>Eukaryota</taxon>
        <taxon>Viridiplantae</taxon>
        <taxon>Streptophyta</taxon>
        <taxon>Embryophyta</taxon>
        <taxon>Tracheophyta</taxon>
        <taxon>Spermatophyta</taxon>
        <taxon>Magnoliopsida</taxon>
        <taxon>Liliopsida</taxon>
        <taxon>Poales</taxon>
        <taxon>Poaceae</taxon>
        <taxon>BOP clade</taxon>
        <taxon>Pooideae</taxon>
        <taxon>Triticodae</taxon>
        <taxon>Triticeae</taxon>
        <taxon>Triticinae</taxon>
        <taxon>Aegilops</taxon>
    </lineage>
</organism>
<dbReference type="PANTHER" id="PTHR47481">
    <property type="match status" value="1"/>
</dbReference>
<evidence type="ECO:0000313" key="3">
    <source>
        <dbReference type="Proteomes" id="UP000015105"/>
    </source>
</evidence>
<dbReference type="PANTHER" id="PTHR47481:SF31">
    <property type="entry name" value="OS01G0873500 PROTEIN"/>
    <property type="match status" value="1"/>
</dbReference>
<protein>
    <submittedName>
        <fullName evidence="2">Uncharacterized protein</fullName>
    </submittedName>
</protein>
<feature type="region of interest" description="Disordered" evidence="1">
    <location>
        <begin position="99"/>
        <end position="200"/>
    </location>
</feature>
<feature type="compositionally biased region" description="Low complexity" evidence="1">
    <location>
        <begin position="122"/>
        <end position="163"/>
    </location>
</feature>
<dbReference type="EnsemblPlants" id="AET1Gv20947800.2">
    <property type="protein sequence ID" value="AET1Gv20947800.2"/>
    <property type="gene ID" value="AET1Gv20947800"/>
</dbReference>
<dbReference type="AlphaFoldDB" id="A0A452ZWA3"/>